<dbReference type="Proteomes" id="UP000247980">
    <property type="component" value="Unassembled WGS sequence"/>
</dbReference>
<dbReference type="InterPro" id="IPR039498">
    <property type="entry name" value="NTP_transf_5"/>
</dbReference>
<evidence type="ECO:0008006" key="3">
    <source>
        <dbReference type="Google" id="ProtNLM"/>
    </source>
</evidence>
<protein>
    <recommendedName>
        <fullName evidence="3">Nucleotidyltransferase family protein</fullName>
    </recommendedName>
</protein>
<evidence type="ECO:0000313" key="1">
    <source>
        <dbReference type="EMBL" id="PYI37592.1"/>
    </source>
</evidence>
<sequence length="308" mass="34979">MERIMSDTNSERLSSVEATKLAAVLCQRLALRRSVPLLAIKGDAFMALGIRPLRPASDLDVLVSPSFHKQFCADLEGSGWELRSDDLGGHYANHSSTYFNSQWPVDIDVHHRFPGFSGDTQKTFDLLWEQKQTVKIANQDIITVSELDARIIQALNCLRNPWKPLDQAEFHFLIENTADHLANQLSDRGIALSCLAEIRPFLLSLDPNLDLIDWPQESAEWRAQKISSSVGALRIIDIIESPFKDKVRLIKSAMFPSTRSLISKSMGEFTMDSNIWAKLNLGWKRCRQFIKDAPKTFTALRRYYGRSK</sequence>
<organism evidence="1 2">
    <name type="scientific">Arthrobacter psychrolactophilus</name>
    <dbReference type="NCBI Taxonomy" id="92442"/>
    <lineage>
        <taxon>Bacteria</taxon>
        <taxon>Bacillati</taxon>
        <taxon>Actinomycetota</taxon>
        <taxon>Actinomycetes</taxon>
        <taxon>Micrococcales</taxon>
        <taxon>Micrococcaceae</taxon>
        <taxon>Arthrobacter</taxon>
    </lineage>
</organism>
<accession>A0A2V5IQC0</accession>
<name>A0A2V5IQC0_9MICC</name>
<proteinExistence type="predicted"/>
<dbReference type="EMBL" id="QJVC01000019">
    <property type="protein sequence ID" value="PYI37592.1"/>
    <property type="molecule type" value="Genomic_DNA"/>
</dbReference>
<dbReference type="AlphaFoldDB" id="A0A2V5IQC0"/>
<dbReference type="Pfam" id="PF14907">
    <property type="entry name" value="NTP_transf_5"/>
    <property type="match status" value="1"/>
</dbReference>
<reference evidence="1 2" key="1">
    <citation type="submission" date="2018-05" db="EMBL/GenBank/DDBJ databases">
        <title>Genetic diversity of glacier-inhabiting Cryobacterium bacteria in China and description of Cryobacterium mengkeensis sp. nov. and Arthrobacter glacialis sp. nov.</title>
        <authorList>
            <person name="Liu Q."/>
            <person name="Xin Y.-H."/>
        </authorList>
    </citation>
    <scope>NUCLEOTIDE SEQUENCE [LARGE SCALE GENOMIC DNA]</scope>
    <source>
        <strain evidence="1 2">B7</strain>
    </source>
</reference>
<comment type="caution">
    <text evidence="1">The sequence shown here is derived from an EMBL/GenBank/DDBJ whole genome shotgun (WGS) entry which is preliminary data.</text>
</comment>
<gene>
    <name evidence="1" type="ORF">CVS30_14420</name>
</gene>
<dbReference type="OrthoDB" id="3782133at2"/>
<evidence type="ECO:0000313" key="2">
    <source>
        <dbReference type="Proteomes" id="UP000247980"/>
    </source>
</evidence>
<keyword evidence="2" id="KW-1185">Reference proteome</keyword>